<evidence type="ECO:0000256" key="5">
    <source>
        <dbReference type="ARBA" id="ARBA00037900"/>
    </source>
</evidence>
<dbReference type="InterPro" id="IPR000868">
    <property type="entry name" value="Isochorismatase-like_dom"/>
</dbReference>
<dbReference type="AlphaFoldDB" id="A0A814SVJ3"/>
<protein>
    <recommendedName>
        <fullName evidence="6">nicotinamidase</fullName>
        <ecNumber evidence="6">3.5.1.19</ecNumber>
    </recommendedName>
    <alternativeName>
        <fullName evidence="7">Nicotinamide deamidase</fullName>
    </alternativeName>
</protein>
<reference evidence="9" key="1">
    <citation type="submission" date="2021-02" db="EMBL/GenBank/DDBJ databases">
        <authorList>
            <person name="Nowell W R."/>
        </authorList>
    </citation>
    <scope>NUCLEOTIDE SEQUENCE</scope>
</reference>
<dbReference type="GO" id="GO:0019363">
    <property type="term" value="P:pyridine nucleotide biosynthetic process"/>
    <property type="evidence" value="ECO:0007669"/>
    <property type="project" value="UniProtKB-KW"/>
</dbReference>
<dbReference type="GO" id="GO:0046872">
    <property type="term" value="F:metal ion binding"/>
    <property type="evidence" value="ECO:0007669"/>
    <property type="project" value="UniProtKB-KW"/>
</dbReference>
<sequence length="262" mass="29664">MKANKIRVNALLIVDVQNDFITGTLSLSNCPSKHLGEEVVPIINHLLETIKFDVIVYTQDWHPNTHISFYECLNLRQHLISADSKVNETNAKLFDHIQFSPDDENPKQESVDQVLWPTHCVQNTTGADLHKELQVIGKKTSIFHINKQTPIIRLYKGTNPEVDSYSAFWDNQKISQTTLDGDLKKFNVTDVFIVGIATDVCVYATALHATENGYHTYVVEDACRGVDENAITSKLQDLKEHNCQIIKSNEVKTIMKTTEVVQ</sequence>
<keyword evidence="4" id="KW-0378">Hydrolase</keyword>
<name>A0A814SVJ3_9BILA</name>
<organism evidence="9 13">
    <name type="scientific">Didymodactylos carnosus</name>
    <dbReference type="NCBI Taxonomy" id="1234261"/>
    <lineage>
        <taxon>Eukaryota</taxon>
        <taxon>Metazoa</taxon>
        <taxon>Spiralia</taxon>
        <taxon>Gnathifera</taxon>
        <taxon>Rotifera</taxon>
        <taxon>Eurotatoria</taxon>
        <taxon>Bdelloidea</taxon>
        <taxon>Philodinida</taxon>
        <taxon>Philodinidae</taxon>
        <taxon>Didymodactylos</taxon>
    </lineage>
</organism>
<keyword evidence="2" id="KW-0662">Pyridine nucleotide biosynthesis</keyword>
<dbReference type="SUPFAM" id="SSF52499">
    <property type="entry name" value="Isochorismatase-like hydrolases"/>
    <property type="match status" value="1"/>
</dbReference>
<comment type="pathway">
    <text evidence="5">Cofactor biosynthesis; nicotinate biosynthesis; nicotinate from nicotinamide: step 1/1.</text>
</comment>
<evidence type="ECO:0000256" key="6">
    <source>
        <dbReference type="ARBA" id="ARBA00039017"/>
    </source>
</evidence>
<dbReference type="InterPro" id="IPR036380">
    <property type="entry name" value="Isochorismatase-like_sf"/>
</dbReference>
<keyword evidence="3" id="KW-0479">Metal-binding</keyword>
<gene>
    <name evidence="9" type="ORF">GPM918_LOCUS21179</name>
    <name evidence="10" type="ORF">OVA965_LOCUS26465</name>
    <name evidence="11" type="ORF">SRO942_LOCUS21176</name>
    <name evidence="12" type="ORF">TMI583_LOCUS27207</name>
</gene>
<dbReference type="Pfam" id="PF00857">
    <property type="entry name" value="Isochorismatase"/>
    <property type="match status" value="1"/>
</dbReference>
<evidence type="ECO:0000313" key="11">
    <source>
        <dbReference type="EMBL" id="CAF3914533.1"/>
    </source>
</evidence>
<dbReference type="Proteomes" id="UP000681722">
    <property type="component" value="Unassembled WGS sequence"/>
</dbReference>
<evidence type="ECO:0000256" key="1">
    <source>
        <dbReference type="ARBA" id="ARBA00006336"/>
    </source>
</evidence>
<dbReference type="OrthoDB" id="167809at2759"/>
<evidence type="ECO:0000256" key="7">
    <source>
        <dbReference type="ARBA" id="ARBA00043224"/>
    </source>
</evidence>
<dbReference type="EMBL" id="CAJOBC010006893">
    <property type="protein sequence ID" value="CAF3914533.1"/>
    <property type="molecule type" value="Genomic_DNA"/>
</dbReference>
<dbReference type="Proteomes" id="UP000663829">
    <property type="component" value="Unassembled WGS sequence"/>
</dbReference>
<dbReference type="GO" id="GO:0008936">
    <property type="term" value="F:nicotinamidase activity"/>
    <property type="evidence" value="ECO:0007669"/>
    <property type="project" value="UniProtKB-EC"/>
</dbReference>
<dbReference type="EMBL" id="CAJOBA010038529">
    <property type="protein sequence ID" value="CAF4062390.1"/>
    <property type="molecule type" value="Genomic_DNA"/>
</dbReference>
<feature type="domain" description="Isochorismatase-like" evidence="8">
    <location>
        <begin position="10"/>
        <end position="248"/>
    </location>
</feature>
<evidence type="ECO:0000313" key="10">
    <source>
        <dbReference type="EMBL" id="CAF1255293.1"/>
    </source>
</evidence>
<comment type="caution">
    <text evidence="9">The sequence shown here is derived from an EMBL/GenBank/DDBJ whole genome shotgun (WGS) entry which is preliminary data.</text>
</comment>
<dbReference type="PANTHER" id="PTHR11080">
    <property type="entry name" value="PYRAZINAMIDASE/NICOTINAMIDASE"/>
    <property type="match status" value="1"/>
</dbReference>
<comment type="similarity">
    <text evidence="1">Belongs to the isochorismatase family.</text>
</comment>
<dbReference type="InterPro" id="IPR052347">
    <property type="entry name" value="Isochorismatase_Nicotinamidase"/>
</dbReference>
<dbReference type="EMBL" id="CAJNOK010016976">
    <property type="protein sequence ID" value="CAF1255293.1"/>
    <property type="molecule type" value="Genomic_DNA"/>
</dbReference>
<evidence type="ECO:0000259" key="8">
    <source>
        <dbReference type="Pfam" id="PF00857"/>
    </source>
</evidence>
<evidence type="ECO:0000313" key="9">
    <source>
        <dbReference type="EMBL" id="CAF1150976.1"/>
    </source>
</evidence>
<evidence type="ECO:0000313" key="12">
    <source>
        <dbReference type="EMBL" id="CAF4062390.1"/>
    </source>
</evidence>
<evidence type="ECO:0000256" key="4">
    <source>
        <dbReference type="ARBA" id="ARBA00022801"/>
    </source>
</evidence>
<evidence type="ECO:0000313" key="13">
    <source>
        <dbReference type="Proteomes" id="UP000663829"/>
    </source>
</evidence>
<dbReference type="EMBL" id="CAJNOQ010006893">
    <property type="protein sequence ID" value="CAF1150976.1"/>
    <property type="molecule type" value="Genomic_DNA"/>
</dbReference>
<dbReference type="EC" id="3.5.1.19" evidence="6"/>
<proteinExistence type="inferred from homology"/>
<dbReference type="PANTHER" id="PTHR11080:SF2">
    <property type="entry name" value="LD05707P"/>
    <property type="match status" value="1"/>
</dbReference>
<keyword evidence="13" id="KW-1185">Reference proteome</keyword>
<dbReference type="Gene3D" id="3.40.50.850">
    <property type="entry name" value="Isochorismatase-like"/>
    <property type="match status" value="1"/>
</dbReference>
<dbReference type="Proteomes" id="UP000677228">
    <property type="component" value="Unassembled WGS sequence"/>
</dbReference>
<evidence type="ECO:0000256" key="2">
    <source>
        <dbReference type="ARBA" id="ARBA00022642"/>
    </source>
</evidence>
<dbReference type="Proteomes" id="UP000682733">
    <property type="component" value="Unassembled WGS sequence"/>
</dbReference>
<accession>A0A814SVJ3</accession>
<evidence type="ECO:0000256" key="3">
    <source>
        <dbReference type="ARBA" id="ARBA00022723"/>
    </source>
</evidence>